<evidence type="ECO:0008006" key="3">
    <source>
        <dbReference type="Google" id="ProtNLM"/>
    </source>
</evidence>
<protein>
    <recommendedName>
        <fullName evidence="3">Type II toxin-antitoxin system mRNA interferase toxin, RelE/StbE family</fullName>
    </recommendedName>
</protein>
<dbReference type="SUPFAM" id="SSF143011">
    <property type="entry name" value="RelE-like"/>
    <property type="match status" value="1"/>
</dbReference>
<name>A0A2M7WYB0_UNCKA</name>
<dbReference type="EMBL" id="PFXB01000035">
    <property type="protein sequence ID" value="PJA38130.1"/>
    <property type="molecule type" value="Genomic_DNA"/>
</dbReference>
<organism evidence="1 2">
    <name type="scientific">candidate division WWE3 bacterium CG_4_9_14_3_um_filter_43_9</name>
    <dbReference type="NCBI Taxonomy" id="1975082"/>
    <lineage>
        <taxon>Bacteria</taxon>
        <taxon>Katanobacteria</taxon>
    </lineage>
</organism>
<dbReference type="Gene3D" id="3.30.2310.20">
    <property type="entry name" value="RelE-like"/>
    <property type="match status" value="1"/>
</dbReference>
<comment type="caution">
    <text evidence="1">The sequence shown here is derived from an EMBL/GenBank/DDBJ whole genome shotgun (WGS) entry which is preliminary data.</text>
</comment>
<gene>
    <name evidence="1" type="ORF">CO181_01100</name>
</gene>
<evidence type="ECO:0000313" key="1">
    <source>
        <dbReference type="EMBL" id="PJA38130.1"/>
    </source>
</evidence>
<accession>A0A2M7WYB0</accession>
<dbReference type="AlphaFoldDB" id="A0A2M7WYB0"/>
<proteinExistence type="predicted"/>
<evidence type="ECO:0000313" key="2">
    <source>
        <dbReference type="Proteomes" id="UP000230538"/>
    </source>
</evidence>
<dbReference type="InterPro" id="IPR035093">
    <property type="entry name" value="RelE/ParE_toxin_dom_sf"/>
</dbReference>
<dbReference type="Proteomes" id="UP000230538">
    <property type="component" value="Unassembled WGS sequence"/>
</dbReference>
<sequence>MLKLEITSRYDRNLRALIKENSLQKGKVHKALKFFLHNPKHPSLNLEKLRGSNVWTIRVDRAQRIFFSWIDSKTALLLDIGKHDKYQRY</sequence>
<reference evidence="2" key="1">
    <citation type="submission" date="2017-09" db="EMBL/GenBank/DDBJ databases">
        <title>Depth-based differentiation of microbial function through sediment-hosted aquifers and enrichment of novel symbionts in the deep terrestrial subsurface.</title>
        <authorList>
            <person name="Probst A.J."/>
            <person name="Ladd B."/>
            <person name="Jarett J.K."/>
            <person name="Geller-Mcgrath D.E."/>
            <person name="Sieber C.M.K."/>
            <person name="Emerson J.B."/>
            <person name="Anantharaman K."/>
            <person name="Thomas B.C."/>
            <person name="Malmstrom R."/>
            <person name="Stieglmeier M."/>
            <person name="Klingl A."/>
            <person name="Woyke T."/>
            <person name="Ryan C.M."/>
            <person name="Banfield J.F."/>
        </authorList>
    </citation>
    <scope>NUCLEOTIDE SEQUENCE [LARGE SCALE GENOMIC DNA]</scope>
</reference>